<feature type="region of interest" description="Disordered" evidence="1">
    <location>
        <begin position="78"/>
        <end position="98"/>
    </location>
</feature>
<comment type="caution">
    <text evidence="2">The sequence shown here is derived from an EMBL/GenBank/DDBJ whole genome shotgun (WGS) entry which is preliminary data.</text>
</comment>
<proteinExistence type="predicted"/>
<evidence type="ECO:0000313" key="3">
    <source>
        <dbReference type="Proteomes" id="UP001283361"/>
    </source>
</evidence>
<dbReference type="EMBL" id="JAWDGP010004435">
    <property type="protein sequence ID" value="KAK3764513.1"/>
    <property type="molecule type" value="Genomic_DNA"/>
</dbReference>
<dbReference type="AlphaFoldDB" id="A0AAE0Z7Z0"/>
<organism evidence="2 3">
    <name type="scientific">Elysia crispata</name>
    <name type="common">lettuce slug</name>
    <dbReference type="NCBI Taxonomy" id="231223"/>
    <lineage>
        <taxon>Eukaryota</taxon>
        <taxon>Metazoa</taxon>
        <taxon>Spiralia</taxon>
        <taxon>Lophotrochozoa</taxon>
        <taxon>Mollusca</taxon>
        <taxon>Gastropoda</taxon>
        <taxon>Heterobranchia</taxon>
        <taxon>Euthyneura</taxon>
        <taxon>Panpulmonata</taxon>
        <taxon>Sacoglossa</taxon>
        <taxon>Placobranchoidea</taxon>
        <taxon>Plakobranchidae</taxon>
        <taxon>Elysia</taxon>
    </lineage>
</organism>
<protein>
    <submittedName>
        <fullName evidence="2">Uncharacterized protein</fullName>
    </submittedName>
</protein>
<name>A0AAE0Z7Z0_9GAST</name>
<reference evidence="2" key="1">
    <citation type="journal article" date="2023" name="G3 (Bethesda)">
        <title>A reference genome for the long-term kleptoplast-retaining sea slug Elysia crispata morphotype clarki.</title>
        <authorList>
            <person name="Eastman K.E."/>
            <person name="Pendleton A.L."/>
            <person name="Shaikh M.A."/>
            <person name="Suttiyut T."/>
            <person name="Ogas R."/>
            <person name="Tomko P."/>
            <person name="Gavelis G."/>
            <person name="Widhalm J.R."/>
            <person name="Wisecaver J.H."/>
        </authorList>
    </citation>
    <scope>NUCLEOTIDE SEQUENCE</scope>
    <source>
        <strain evidence="2">ECLA1</strain>
    </source>
</reference>
<sequence>MESRVAACYIVRATITPDSRQSADGLQICQACEALTGIETIDGAQTISGLWRIYPLTMQARGFLLEVKGQLDTDLQSRASEGLGDRMADKRKKGGYTVNSVESRDMSEKGETMGIRLIEMDWFEHSETESPLRFPCAPKLMTF</sequence>
<accession>A0AAE0Z7Z0</accession>
<gene>
    <name evidence="2" type="ORF">RRG08_009195</name>
</gene>
<evidence type="ECO:0000256" key="1">
    <source>
        <dbReference type="SAM" id="MobiDB-lite"/>
    </source>
</evidence>
<dbReference type="Proteomes" id="UP001283361">
    <property type="component" value="Unassembled WGS sequence"/>
</dbReference>
<keyword evidence="3" id="KW-1185">Reference proteome</keyword>
<evidence type="ECO:0000313" key="2">
    <source>
        <dbReference type="EMBL" id="KAK3764513.1"/>
    </source>
</evidence>